<dbReference type="EMBL" id="JBHLVF010000012">
    <property type="protein sequence ID" value="MFC0391769.1"/>
    <property type="molecule type" value="Genomic_DNA"/>
</dbReference>
<name>A0ABV6J8H8_9BACL</name>
<dbReference type="InterPro" id="IPR008928">
    <property type="entry name" value="6-hairpin_glycosidase_sf"/>
</dbReference>
<keyword evidence="2" id="KW-1185">Reference proteome</keyword>
<dbReference type="Proteomes" id="UP001589818">
    <property type="component" value="Unassembled WGS sequence"/>
</dbReference>
<evidence type="ECO:0000313" key="2">
    <source>
        <dbReference type="Proteomes" id="UP001589818"/>
    </source>
</evidence>
<accession>A0ABV6J8H8</accession>
<organism evidence="1 2">
    <name type="scientific">Paenibacillus mendelii</name>
    <dbReference type="NCBI Taxonomy" id="206163"/>
    <lineage>
        <taxon>Bacteria</taxon>
        <taxon>Bacillati</taxon>
        <taxon>Bacillota</taxon>
        <taxon>Bacilli</taxon>
        <taxon>Bacillales</taxon>
        <taxon>Paenibacillaceae</taxon>
        <taxon>Paenibacillus</taxon>
    </lineage>
</organism>
<comment type="caution">
    <text evidence="1">The sequence shown here is derived from an EMBL/GenBank/DDBJ whole genome shotgun (WGS) entry which is preliminary data.</text>
</comment>
<evidence type="ECO:0000313" key="1">
    <source>
        <dbReference type="EMBL" id="MFC0391769.1"/>
    </source>
</evidence>
<proteinExistence type="predicted"/>
<dbReference type="InterPro" id="IPR012341">
    <property type="entry name" value="6hp_glycosidase-like_sf"/>
</dbReference>
<dbReference type="Gene3D" id="1.50.10.10">
    <property type="match status" value="1"/>
</dbReference>
<sequence>MIRSVNVLWNKGPAGGHIAVSSGQITRIEPAAGSNRNDSNGVSFTAAEIGEGHDKGYKLYVSFDTIEVTSGAPILVTVDSSVNPFTFRLHDVDARYPIYIREYGVIVTEGDDHRSYNQIEAEIAAKGLFTGLETIESEPEENYESAAAHTKNLACQTWLGLSRDVRMFAVGLRGVGGEDLLWDWIQPRRFAHEQGIPENDDRSVRYRFLLGKGIGCTEPVTRRLEEGVLPILRGRIEEDDVVYDTTSFASYEHSPLNEQTLRGTNYLVADGYGAGHMLTEDQTKRREELLARQAELDKNEETVLYLRAKATNNGQVPRYAWFKNVVPNAFVLNNDQNYKFDGSTGFVNYSENRVCSVTLMNGRALEREETAILLMPGESVEFDIYLPHSPISAERAARLSEQSFDARLEECRQFWREKLSQAAKFRLPERRIEQMIQAGLLHLDVVAFGEEPGGTVLPAIGVYTAIGSESSPIVQFMDSMGWNHLAERSLQFFLDKQHEDGFIQNFGGYMLETGAALWSIGEHYRYTRDEEWVARVKPNLLKARDYIKAWRERNQTEALRGKGYGMLEGKTADPEDPYHSFMLNGYAYIGLARLAELLLATDPETSQAIRMEAEALKADIRDAFDRSVALSPVVPIGNGSWVPTAPPWVEDRGPLSLHTKTGKWLTHGAAVARDSLLGPLYLVLQEVVGADETAASWMLNYHSELMCARNVALSQPYYSIHPYVHLKRGEVKPFLKAYYNGFAGLADRETYTFWEHYWHASPHKTHEEGWFLMQTRWMLYMEEGRTLNLLPGIPREWMKDGSVVEWENARTYFGATSLQVVSNLSEGTIKASFQCETDRKPDSILLRLPHPEGAVPSRVTGGVYVPEKEAVLVEAFEGTIEVTLHY</sequence>
<dbReference type="SUPFAM" id="SSF48208">
    <property type="entry name" value="Six-hairpin glycosidases"/>
    <property type="match status" value="1"/>
</dbReference>
<gene>
    <name evidence="1" type="ORF">ACFFJ8_10375</name>
</gene>
<dbReference type="RefSeq" id="WP_204821194.1">
    <property type="nucleotide sequence ID" value="NZ_JANHOF010000011.1"/>
</dbReference>
<evidence type="ECO:0008006" key="3">
    <source>
        <dbReference type="Google" id="ProtNLM"/>
    </source>
</evidence>
<reference evidence="1 2" key="1">
    <citation type="submission" date="2024-09" db="EMBL/GenBank/DDBJ databases">
        <authorList>
            <person name="Sun Q."/>
            <person name="Mori K."/>
        </authorList>
    </citation>
    <scope>NUCLEOTIDE SEQUENCE [LARGE SCALE GENOMIC DNA]</scope>
    <source>
        <strain evidence="1 2">CCM 4839</strain>
    </source>
</reference>
<protein>
    <recommendedName>
        <fullName evidence="3">Cellobiose phosphorylase</fullName>
    </recommendedName>
</protein>